<name>A0ABD3XZN8_SINWO</name>
<comment type="subcellular location">
    <subcellularLocation>
        <location evidence="1">Membrane</location>
        <topology evidence="1">Multi-pass membrane protein</topology>
    </subcellularLocation>
</comment>
<dbReference type="CDD" id="cd00637">
    <property type="entry name" value="7tm_classA_rhodopsin-like"/>
    <property type="match status" value="1"/>
</dbReference>
<dbReference type="InterPro" id="IPR000276">
    <property type="entry name" value="GPCR_Rhodpsn"/>
</dbReference>
<evidence type="ECO:0000313" key="12">
    <source>
        <dbReference type="EMBL" id="KAL3891669.1"/>
    </source>
</evidence>
<gene>
    <name evidence="12" type="ORF">ACJMK2_003921</name>
</gene>
<evidence type="ECO:0000256" key="3">
    <source>
        <dbReference type="ARBA" id="ARBA00022989"/>
    </source>
</evidence>
<dbReference type="InterPro" id="IPR017452">
    <property type="entry name" value="GPCR_Rhodpsn_7TM"/>
</dbReference>
<evidence type="ECO:0000313" key="13">
    <source>
        <dbReference type="Proteomes" id="UP001634394"/>
    </source>
</evidence>
<organism evidence="12 13">
    <name type="scientific">Sinanodonta woodiana</name>
    <name type="common">Chinese pond mussel</name>
    <name type="synonym">Anodonta woodiana</name>
    <dbReference type="NCBI Taxonomy" id="1069815"/>
    <lineage>
        <taxon>Eukaryota</taxon>
        <taxon>Metazoa</taxon>
        <taxon>Spiralia</taxon>
        <taxon>Lophotrochozoa</taxon>
        <taxon>Mollusca</taxon>
        <taxon>Bivalvia</taxon>
        <taxon>Autobranchia</taxon>
        <taxon>Heteroconchia</taxon>
        <taxon>Palaeoheterodonta</taxon>
        <taxon>Unionida</taxon>
        <taxon>Unionoidea</taxon>
        <taxon>Unionidae</taxon>
        <taxon>Unioninae</taxon>
        <taxon>Sinanodonta</taxon>
    </lineage>
</organism>
<dbReference type="Gene3D" id="1.20.1070.10">
    <property type="entry name" value="Rhodopsin 7-helix transmembrane proteins"/>
    <property type="match status" value="1"/>
</dbReference>
<dbReference type="PANTHER" id="PTHR24238">
    <property type="entry name" value="G-PROTEIN COUPLED RECEPTOR"/>
    <property type="match status" value="1"/>
</dbReference>
<feature type="transmembrane region" description="Helical" evidence="10">
    <location>
        <begin position="50"/>
        <end position="71"/>
    </location>
</feature>
<keyword evidence="5 10" id="KW-0472">Membrane</keyword>
<dbReference type="PROSITE" id="PS00237">
    <property type="entry name" value="G_PROTEIN_RECEP_F1_1"/>
    <property type="match status" value="1"/>
</dbReference>
<feature type="transmembrane region" description="Helical" evidence="10">
    <location>
        <begin position="124"/>
        <end position="142"/>
    </location>
</feature>
<dbReference type="GO" id="GO:0016020">
    <property type="term" value="C:membrane"/>
    <property type="evidence" value="ECO:0007669"/>
    <property type="project" value="UniProtKB-SubCell"/>
</dbReference>
<evidence type="ECO:0000256" key="2">
    <source>
        <dbReference type="ARBA" id="ARBA00022692"/>
    </source>
</evidence>
<evidence type="ECO:0000256" key="10">
    <source>
        <dbReference type="SAM" id="Phobius"/>
    </source>
</evidence>
<evidence type="ECO:0000256" key="1">
    <source>
        <dbReference type="ARBA" id="ARBA00004141"/>
    </source>
</evidence>
<keyword evidence="6 8" id="KW-0675">Receptor</keyword>
<evidence type="ECO:0000256" key="8">
    <source>
        <dbReference type="RuleBase" id="RU000688"/>
    </source>
</evidence>
<evidence type="ECO:0000256" key="4">
    <source>
        <dbReference type="ARBA" id="ARBA00023040"/>
    </source>
</evidence>
<dbReference type="Pfam" id="PF00001">
    <property type="entry name" value="7tm_1"/>
    <property type="match status" value="1"/>
</dbReference>
<feature type="transmembrane region" description="Helical" evidence="10">
    <location>
        <begin position="213"/>
        <end position="237"/>
    </location>
</feature>
<dbReference type="GO" id="GO:0004930">
    <property type="term" value="F:G protein-coupled receptor activity"/>
    <property type="evidence" value="ECO:0007669"/>
    <property type="project" value="UniProtKB-KW"/>
</dbReference>
<keyword evidence="7 8" id="KW-0807">Transducer</keyword>
<evidence type="ECO:0000256" key="6">
    <source>
        <dbReference type="ARBA" id="ARBA00023170"/>
    </source>
</evidence>
<feature type="region of interest" description="Disordered" evidence="9">
    <location>
        <begin position="257"/>
        <end position="283"/>
    </location>
</feature>
<dbReference type="Proteomes" id="UP001634394">
    <property type="component" value="Unassembled WGS sequence"/>
</dbReference>
<feature type="transmembrane region" description="Helical" evidence="10">
    <location>
        <begin position="392"/>
        <end position="415"/>
    </location>
</feature>
<feature type="transmembrane region" description="Helical" evidence="10">
    <location>
        <begin position="163"/>
        <end position="183"/>
    </location>
</feature>
<dbReference type="PROSITE" id="PS50262">
    <property type="entry name" value="G_PROTEIN_RECEP_F1_2"/>
    <property type="match status" value="1"/>
</dbReference>
<dbReference type="AlphaFoldDB" id="A0ABD3XZN8"/>
<reference evidence="12 13" key="1">
    <citation type="submission" date="2024-11" db="EMBL/GenBank/DDBJ databases">
        <title>Chromosome-level genome assembly of the freshwater bivalve Anodonta woodiana.</title>
        <authorList>
            <person name="Chen X."/>
        </authorList>
    </citation>
    <scope>NUCLEOTIDE SEQUENCE [LARGE SCALE GENOMIC DNA]</scope>
    <source>
        <strain evidence="12">MN2024</strain>
        <tissue evidence="12">Gills</tissue>
    </source>
</reference>
<accession>A0ABD3XZN8</accession>
<evidence type="ECO:0000256" key="7">
    <source>
        <dbReference type="ARBA" id="ARBA00023224"/>
    </source>
</evidence>
<feature type="transmembrane region" description="Helical" evidence="10">
    <location>
        <begin position="351"/>
        <end position="372"/>
    </location>
</feature>
<protein>
    <recommendedName>
        <fullName evidence="11">G-protein coupled receptors family 1 profile domain-containing protein</fullName>
    </recommendedName>
</protein>
<comment type="similarity">
    <text evidence="8">Belongs to the G-protein coupled receptor 1 family.</text>
</comment>
<dbReference type="PANTHER" id="PTHR24238:SF47">
    <property type="entry name" value="ECDYSTEROIDS_DOPAMINE RECEPTOR-RELATED"/>
    <property type="match status" value="1"/>
</dbReference>
<evidence type="ECO:0000256" key="9">
    <source>
        <dbReference type="SAM" id="MobiDB-lite"/>
    </source>
</evidence>
<feature type="compositionally biased region" description="Polar residues" evidence="9">
    <location>
        <begin position="257"/>
        <end position="268"/>
    </location>
</feature>
<keyword evidence="4 8" id="KW-0297">G-protein coupled receptor</keyword>
<dbReference type="EMBL" id="JBJQND010000001">
    <property type="protein sequence ID" value="KAL3891669.1"/>
    <property type="molecule type" value="Genomic_DNA"/>
</dbReference>
<proteinExistence type="inferred from homology"/>
<keyword evidence="3 10" id="KW-1133">Transmembrane helix</keyword>
<sequence>MSSVNQANYGTFEENVTPSVKNNATSLNYSGEDQTLEEINDAIAKTHTGGAILVGILMLIGFVGNLHVILIYSLRKKRSNHRIFILCLGVLDMVTCSIGMPFILVDLRYPLMFYAVTACKILRFLNYFMCASSAFVLLVIATERYRKICNPHGKQMTETVAKVSCAVAMTVGLAISWPAYILYGYSTQHTDISIVTGVRCWIEDRFKNTQYQVYFNLLLMFLVCGAFTVLCVLYAMIGAQILRHKTVKSSTYYSKPQQISTTNSSKDSSGCVESAQESTDDTLEVSARDAIVHATSNSETKVCVGDLPLESKESNSRIGGGKGDNSIASDYAIGRKENTSLRRKEKKTRRITFILFMITLVFFGSFTPHLILQIVDFMKKDFVASLSPAGLYLFNTFTWTFFINNMVNPIIYGLCDKTFRQELLSLYGRLKCSHVRN</sequence>
<dbReference type="PRINTS" id="PR00237">
    <property type="entry name" value="GPCRRHODOPSN"/>
</dbReference>
<feature type="transmembrane region" description="Helical" evidence="10">
    <location>
        <begin position="83"/>
        <end position="104"/>
    </location>
</feature>
<keyword evidence="2 8" id="KW-0812">Transmembrane</keyword>
<evidence type="ECO:0000256" key="5">
    <source>
        <dbReference type="ARBA" id="ARBA00023136"/>
    </source>
</evidence>
<keyword evidence="13" id="KW-1185">Reference proteome</keyword>
<comment type="caution">
    <text evidence="12">The sequence shown here is derived from an EMBL/GenBank/DDBJ whole genome shotgun (WGS) entry which is preliminary data.</text>
</comment>
<feature type="domain" description="G-protein coupled receptors family 1 profile" evidence="11">
    <location>
        <begin position="64"/>
        <end position="412"/>
    </location>
</feature>
<dbReference type="SUPFAM" id="SSF81321">
    <property type="entry name" value="Family A G protein-coupled receptor-like"/>
    <property type="match status" value="1"/>
</dbReference>
<evidence type="ECO:0000259" key="11">
    <source>
        <dbReference type="PROSITE" id="PS50262"/>
    </source>
</evidence>